<keyword evidence="1" id="KW-0812">Transmembrane</keyword>
<evidence type="ECO:0000313" key="2">
    <source>
        <dbReference type="EMBL" id="MCS5479086.1"/>
    </source>
</evidence>
<protein>
    <submittedName>
        <fullName evidence="2">DUF2029 domain-containing protein</fullName>
    </submittedName>
</protein>
<sequence length="417" mass="45521">MRRFSSVPVVWFGWVVARLILAGMILVEPHPLGDVRYYHSGLFGTDPTAMTEYPDAGVWPLRLLSALTGPEMTGFLIGFGVMMMLVDAAFLTLLLSVGGTRRFTAAWFWVCFGLAAGHVFWLRLDLFPAVLVGLFAALLFTRPAVGAAVLALATAVKLWPGVLAAGLVGGLRRGATWRRVLAFTFTLVALAGVTWWTSGLPRLLNPLDYQGGRGIQIESLAATPFLLHAHNRPGEYWIGFAASKSFEISGPGTDVAVLATDWAMVAVLLATVAWAGWNLMADRWRPLRTVAFSLLFVLLLIMTNKVFSPQYIVWLGPLLAVCLYVTRSRLVQVMAVLTVIAAVLGTWVYPFHYDALWADPATAGTEITVLAVRNGLIVVLTLLAAMWLVLQSRRGRGFRSGTRRIPAAAQSPRDETP</sequence>
<evidence type="ECO:0000256" key="1">
    <source>
        <dbReference type="SAM" id="Phobius"/>
    </source>
</evidence>
<keyword evidence="3" id="KW-1185">Reference proteome</keyword>
<gene>
    <name evidence="2" type="ORF">NYP18_05375</name>
</gene>
<feature type="transmembrane region" description="Helical" evidence="1">
    <location>
        <begin position="333"/>
        <end position="351"/>
    </location>
</feature>
<name>A0ABT2FV24_9CORY</name>
<dbReference type="EMBL" id="JANWTC010000003">
    <property type="protein sequence ID" value="MCS5479086.1"/>
    <property type="molecule type" value="Genomic_DNA"/>
</dbReference>
<feature type="transmembrane region" description="Helical" evidence="1">
    <location>
        <begin position="72"/>
        <end position="94"/>
    </location>
</feature>
<feature type="transmembrane region" description="Helical" evidence="1">
    <location>
        <begin position="287"/>
        <end position="303"/>
    </location>
</feature>
<proteinExistence type="predicted"/>
<reference evidence="2 3" key="1">
    <citation type="submission" date="2022-08" db="EMBL/GenBank/DDBJ databases">
        <title>YIM 101645 draft genome.</title>
        <authorList>
            <person name="Chen X."/>
        </authorList>
    </citation>
    <scope>NUCLEOTIDE SEQUENCE [LARGE SCALE GENOMIC DNA]</scope>
    <source>
        <strain evidence="2 3">YIM 101645</strain>
    </source>
</reference>
<feature type="transmembrane region" description="Helical" evidence="1">
    <location>
        <begin position="7"/>
        <end position="27"/>
    </location>
</feature>
<feature type="transmembrane region" description="Helical" evidence="1">
    <location>
        <begin position="180"/>
        <end position="198"/>
    </location>
</feature>
<feature type="transmembrane region" description="Helical" evidence="1">
    <location>
        <begin position="371"/>
        <end position="390"/>
    </location>
</feature>
<dbReference type="Proteomes" id="UP001205965">
    <property type="component" value="Unassembled WGS sequence"/>
</dbReference>
<dbReference type="RefSeq" id="WP_259427159.1">
    <property type="nucleotide sequence ID" value="NZ_JANWTC010000003.1"/>
</dbReference>
<keyword evidence="1" id="KW-1133">Transmembrane helix</keyword>
<accession>A0ABT2FV24</accession>
<evidence type="ECO:0000313" key="3">
    <source>
        <dbReference type="Proteomes" id="UP001205965"/>
    </source>
</evidence>
<feature type="transmembrane region" description="Helical" evidence="1">
    <location>
        <begin position="309"/>
        <end position="326"/>
    </location>
</feature>
<comment type="caution">
    <text evidence="2">The sequence shown here is derived from an EMBL/GenBank/DDBJ whole genome shotgun (WGS) entry which is preliminary data.</text>
</comment>
<keyword evidence="1" id="KW-0472">Membrane</keyword>
<feature type="transmembrane region" description="Helical" evidence="1">
    <location>
        <begin position="255"/>
        <end position="275"/>
    </location>
</feature>
<feature type="transmembrane region" description="Helical" evidence="1">
    <location>
        <begin position="144"/>
        <end position="168"/>
    </location>
</feature>
<organism evidence="2 3">
    <name type="scientific">Corynebacterium lemuris</name>
    <dbReference type="NCBI Taxonomy" id="1859292"/>
    <lineage>
        <taxon>Bacteria</taxon>
        <taxon>Bacillati</taxon>
        <taxon>Actinomycetota</taxon>
        <taxon>Actinomycetes</taxon>
        <taxon>Mycobacteriales</taxon>
        <taxon>Corynebacteriaceae</taxon>
        <taxon>Corynebacterium</taxon>
    </lineage>
</organism>